<dbReference type="STRING" id="305900.GV64_06125"/>
<organism evidence="1 2">
    <name type="scientific">Endozoicomonas elysicola</name>
    <dbReference type="NCBI Taxonomy" id="305900"/>
    <lineage>
        <taxon>Bacteria</taxon>
        <taxon>Pseudomonadati</taxon>
        <taxon>Pseudomonadota</taxon>
        <taxon>Gammaproteobacteria</taxon>
        <taxon>Oceanospirillales</taxon>
        <taxon>Endozoicomonadaceae</taxon>
        <taxon>Endozoicomonas</taxon>
    </lineage>
</organism>
<dbReference type="AlphaFoldDB" id="A0A081K884"/>
<proteinExistence type="predicted"/>
<protein>
    <submittedName>
        <fullName evidence="1">Uncharacterized protein</fullName>
    </submittedName>
</protein>
<dbReference type="eggNOG" id="ENOG502Z7KN">
    <property type="taxonomic scope" value="Bacteria"/>
</dbReference>
<dbReference type="EMBL" id="JOJP01000001">
    <property type="protein sequence ID" value="KEI70360.1"/>
    <property type="molecule type" value="Genomic_DNA"/>
</dbReference>
<keyword evidence="2" id="KW-1185">Reference proteome</keyword>
<evidence type="ECO:0000313" key="2">
    <source>
        <dbReference type="Proteomes" id="UP000027997"/>
    </source>
</evidence>
<gene>
    <name evidence="1" type="ORF">GV64_06125</name>
</gene>
<evidence type="ECO:0000313" key="1">
    <source>
        <dbReference type="EMBL" id="KEI70360.1"/>
    </source>
</evidence>
<comment type="caution">
    <text evidence="1">The sequence shown here is derived from an EMBL/GenBank/DDBJ whole genome shotgun (WGS) entry which is preliminary data.</text>
</comment>
<reference evidence="1 2" key="1">
    <citation type="submission" date="2014-06" db="EMBL/GenBank/DDBJ databases">
        <title>Whole Genome Sequences of Three Symbiotic Endozoicomonas Bacteria.</title>
        <authorList>
            <person name="Neave M.J."/>
            <person name="Apprill A."/>
            <person name="Voolstra C.R."/>
        </authorList>
    </citation>
    <scope>NUCLEOTIDE SEQUENCE [LARGE SCALE GENOMIC DNA]</scope>
    <source>
        <strain evidence="1 2">DSM 22380</strain>
    </source>
</reference>
<name>A0A081K884_9GAMM</name>
<dbReference type="Proteomes" id="UP000027997">
    <property type="component" value="Unassembled WGS sequence"/>
</dbReference>
<accession>A0A081K884</accession>
<sequence length="247" mass="27378">MPVKKDEPLQVAPKNIHPKWSDLTKIEGQKGSNPGGVYQDSVTGKKYYIKEPASEDIARNEVMAAKLYKAAGVDVPNVFLLKDGKRIKVASEIIDGIQQGGRQLTSDKIQGIRGNFMVDAWLANWDVVGLFYDNFIIQDSKAIRIDTGGSLRYRAQGGLKGEAFGGKVLEIESLRDSTINPQSAEVFASVTREDMIAGARKVLVLGKEQITELVEYYGPIDKQECTSLINILVARQRYIAERYPEAK</sequence>